<dbReference type="EMBL" id="CP134537">
    <property type="protein sequence ID" value="WNH10520.1"/>
    <property type="molecule type" value="Genomic_DNA"/>
</dbReference>
<dbReference type="Proteomes" id="UP001302806">
    <property type="component" value="Chromosome"/>
</dbReference>
<keyword evidence="2" id="KW-0548">Nucleotidyltransferase</keyword>
<proteinExistence type="predicted"/>
<evidence type="ECO:0000313" key="3">
    <source>
        <dbReference type="Proteomes" id="UP001302806"/>
    </source>
</evidence>
<sequence length="165" mass="19055">MKTIVFIICLFGLTVLSNAQTIALQETVTELNNTYLNAVNADNAAECVKILEEKVVNYNRELSPLYNEVYDTYKVSFYIPEGKIIAEYDTDGKIIRTIEKYNDVRLPLIVMQAIAKRFPNWGIISDAYHINYHCEKDTVKQEYKIKIKNENEIITVKTNETGMFL</sequence>
<evidence type="ECO:0000256" key="1">
    <source>
        <dbReference type="SAM" id="SignalP"/>
    </source>
</evidence>
<dbReference type="RefSeq" id="WP_415866775.1">
    <property type="nucleotide sequence ID" value="NZ_CP134537.1"/>
</dbReference>
<feature type="chain" id="PRO_5046566685" evidence="1">
    <location>
        <begin position="20"/>
        <end position="165"/>
    </location>
</feature>
<organism evidence="2 3">
    <name type="scientific">Thalassobellus suaedae</name>
    <dbReference type="NCBI Taxonomy" id="3074124"/>
    <lineage>
        <taxon>Bacteria</taxon>
        <taxon>Pseudomonadati</taxon>
        <taxon>Bacteroidota</taxon>
        <taxon>Flavobacteriia</taxon>
        <taxon>Flavobacteriales</taxon>
        <taxon>Flavobacteriaceae</taxon>
        <taxon>Thalassobellus</taxon>
    </lineage>
</organism>
<dbReference type="SUPFAM" id="SSF160574">
    <property type="entry name" value="BT0923-like"/>
    <property type="match status" value="1"/>
</dbReference>
<dbReference type="GO" id="GO:0016779">
    <property type="term" value="F:nucleotidyltransferase activity"/>
    <property type="evidence" value="ECO:0007669"/>
    <property type="project" value="UniProtKB-KW"/>
</dbReference>
<reference evidence="2 3" key="1">
    <citation type="submission" date="2023-09" db="EMBL/GenBank/DDBJ databases">
        <title>Thalassobella suaedae gen. nov., sp. nov., a marine bacterium of the family Flavobacteriaceae isolated from a halophyte Suaeda japonica.</title>
        <authorList>
            <person name="Lee S.Y."/>
            <person name="Hwang C.Y."/>
        </authorList>
    </citation>
    <scope>NUCLEOTIDE SEQUENCE [LARGE SCALE GENOMIC DNA]</scope>
    <source>
        <strain evidence="2 3">HL-DH14</strain>
    </source>
</reference>
<keyword evidence="2" id="KW-0808">Transferase</keyword>
<protein>
    <submittedName>
        <fullName evidence="2">Nicotinate-nucleotide adenylyltransferase</fullName>
    </submittedName>
</protein>
<gene>
    <name evidence="2" type="ORF">RHP51_07645</name>
</gene>
<keyword evidence="1" id="KW-0732">Signal</keyword>
<name>A0ABY9XXP3_9FLAO</name>
<evidence type="ECO:0000313" key="2">
    <source>
        <dbReference type="EMBL" id="WNH10520.1"/>
    </source>
</evidence>
<feature type="signal peptide" evidence="1">
    <location>
        <begin position="1"/>
        <end position="19"/>
    </location>
</feature>
<accession>A0ABY9XXP3</accession>